<comment type="caution">
    <text evidence="7">The sequence shown here is derived from an EMBL/GenBank/DDBJ whole genome shotgun (WGS) entry which is preliminary data.</text>
</comment>
<dbReference type="Proteomes" id="UP000599074">
    <property type="component" value="Unassembled WGS sequence"/>
</dbReference>
<dbReference type="InterPro" id="IPR036390">
    <property type="entry name" value="WH_DNA-bd_sf"/>
</dbReference>
<dbReference type="SUPFAM" id="SSF46785">
    <property type="entry name" value="Winged helix' DNA-binding domain"/>
    <property type="match status" value="1"/>
</dbReference>
<feature type="domain" description="IclR-ED" evidence="6">
    <location>
        <begin position="86"/>
        <end position="270"/>
    </location>
</feature>
<dbReference type="PROSITE" id="PS51077">
    <property type="entry name" value="HTH_ICLR"/>
    <property type="match status" value="1"/>
</dbReference>
<evidence type="ECO:0000313" key="8">
    <source>
        <dbReference type="Proteomes" id="UP000599074"/>
    </source>
</evidence>
<protein>
    <submittedName>
        <fullName evidence="7">IclR family transcriptional regulator</fullName>
    </submittedName>
</protein>
<feature type="domain" description="HTH iclR-type" evidence="5">
    <location>
        <begin position="25"/>
        <end position="85"/>
    </location>
</feature>
<evidence type="ECO:0000313" key="7">
    <source>
        <dbReference type="EMBL" id="GII22872.1"/>
    </source>
</evidence>
<evidence type="ECO:0000256" key="1">
    <source>
        <dbReference type="ARBA" id="ARBA00023015"/>
    </source>
</evidence>
<dbReference type="Pfam" id="PF01614">
    <property type="entry name" value="IclR_C"/>
    <property type="match status" value="1"/>
</dbReference>
<dbReference type="GO" id="GO:0045893">
    <property type="term" value="P:positive regulation of DNA-templated transcription"/>
    <property type="evidence" value="ECO:0007669"/>
    <property type="project" value="InterPro"/>
</dbReference>
<dbReference type="InterPro" id="IPR012794">
    <property type="entry name" value="PcaR_PcaU"/>
</dbReference>
<dbReference type="InterPro" id="IPR050707">
    <property type="entry name" value="HTH_MetabolicPath_Reg"/>
</dbReference>
<organism evidence="7 8">
    <name type="scientific">Planosporangium mesophilum</name>
    <dbReference type="NCBI Taxonomy" id="689768"/>
    <lineage>
        <taxon>Bacteria</taxon>
        <taxon>Bacillati</taxon>
        <taxon>Actinomycetota</taxon>
        <taxon>Actinomycetes</taxon>
        <taxon>Micromonosporales</taxon>
        <taxon>Micromonosporaceae</taxon>
        <taxon>Planosporangium</taxon>
    </lineage>
</organism>
<evidence type="ECO:0000256" key="2">
    <source>
        <dbReference type="ARBA" id="ARBA00023125"/>
    </source>
</evidence>
<keyword evidence="1" id="KW-0805">Transcription regulation</keyword>
<dbReference type="PROSITE" id="PS51078">
    <property type="entry name" value="ICLR_ED"/>
    <property type="match status" value="1"/>
</dbReference>
<dbReference type="PANTHER" id="PTHR30136">
    <property type="entry name" value="HELIX-TURN-HELIX TRANSCRIPTIONAL REGULATOR, ICLR FAMILY"/>
    <property type="match status" value="1"/>
</dbReference>
<dbReference type="SMART" id="SM00346">
    <property type="entry name" value="HTH_ICLR"/>
    <property type="match status" value="1"/>
</dbReference>
<dbReference type="GO" id="GO:0003677">
    <property type="term" value="F:DNA binding"/>
    <property type="evidence" value="ECO:0007669"/>
    <property type="project" value="UniProtKB-KW"/>
</dbReference>
<dbReference type="InterPro" id="IPR014757">
    <property type="entry name" value="Tscrpt_reg_IclR_C"/>
</dbReference>
<dbReference type="Gene3D" id="1.10.10.10">
    <property type="entry name" value="Winged helix-like DNA-binding domain superfamily/Winged helix DNA-binding domain"/>
    <property type="match status" value="1"/>
</dbReference>
<dbReference type="GO" id="GO:0003700">
    <property type="term" value="F:DNA-binding transcription factor activity"/>
    <property type="evidence" value="ECO:0007669"/>
    <property type="project" value="TreeGrafter"/>
</dbReference>
<keyword evidence="3" id="KW-0804">Transcription</keyword>
<evidence type="ECO:0000259" key="5">
    <source>
        <dbReference type="PROSITE" id="PS51077"/>
    </source>
</evidence>
<evidence type="ECO:0000259" key="6">
    <source>
        <dbReference type="PROSITE" id="PS51078"/>
    </source>
</evidence>
<dbReference type="GO" id="GO:0045892">
    <property type="term" value="P:negative regulation of DNA-templated transcription"/>
    <property type="evidence" value="ECO:0007669"/>
    <property type="project" value="TreeGrafter"/>
</dbReference>
<accession>A0A8J3TCY2</accession>
<dbReference type="EMBL" id="BOON01000022">
    <property type="protein sequence ID" value="GII22872.1"/>
    <property type="molecule type" value="Genomic_DNA"/>
</dbReference>
<dbReference type="InterPro" id="IPR029016">
    <property type="entry name" value="GAF-like_dom_sf"/>
</dbReference>
<keyword evidence="2" id="KW-0238">DNA-binding</keyword>
<dbReference type="Pfam" id="PF09339">
    <property type="entry name" value="HTH_IclR"/>
    <property type="match status" value="1"/>
</dbReference>
<reference evidence="7" key="1">
    <citation type="submission" date="2021-01" db="EMBL/GenBank/DDBJ databases">
        <title>Whole genome shotgun sequence of Planosporangium mesophilum NBRC 109066.</title>
        <authorList>
            <person name="Komaki H."/>
            <person name="Tamura T."/>
        </authorList>
    </citation>
    <scope>NUCLEOTIDE SEQUENCE</scope>
    <source>
        <strain evidence="7">NBRC 109066</strain>
    </source>
</reference>
<dbReference type="NCBIfam" id="TIGR02431">
    <property type="entry name" value="pcaR_pcaU"/>
    <property type="match status" value="1"/>
</dbReference>
<evidence type="ECO:0000256" key="3">
    <source>
        <dbReference type="ARBA" id="ARBA00023163"/>
    </source>
</evidence>
<gene>
    <name evidence="7" type="ORF">Pme01_24690</name>
</gene>
<name>A0A8J3TCY2_9ACTN</name>
<dbReference type="Gene3D" id="3.30.450.40">
    <property type="match status" value="1"/>
</dbReference>
<evidence type="ECO:0000256" key="4">
    <source>
        <dbReference type="SAM" id="MobiDB-lite"/>
    </source>
</evidence>
<keyword evidence="8" id="KW-1185">Reference proteome</keyword>
<dbReference type="AlphaFoldDB" id="A0A8J3TCY2"/>
<dbReference type="PANTHER" id="PTHR30136:SF34">
    <property type="entry name" value="TRANSCRIPTIONAL REGULATOR"/>
    <property type="match status" value="1"/>
</dbReference>
<dbReference type="InterPro" id="IPR005471">
    <property type="entry name" value="Tscrpt_reg_IclR_N"/>
</dbReference>
<dbReference type="GO" id="GO:0046278">
    <property type="term" value="P:3,4-dihydroxybenzoate metabolic process"/>
    <property type="evidence" value="ECO:0007669"/>
    <property type="project" value="InterPro"/>
</dbReference>
<dbReference type="InterPro" id="IPR036388">
    <property type="entry name" value="WH-like_DNA-bd_sf"/>
</dbReference>
<proteinExistence type="predicted"/>
<dbReference type="SUPFAM" id="SSF55781">
    <property type="entry name" value="GAF domain-like"/>
    <property type="match status" value="1"/>
</dbReference>
<sequence>MSPGRLGPEQAEKAGAMSREDPDVIDSVEKAFRLLQAFSAEHPTVTVSEAAQLTGLTRATARRILLTFVRLGFAEAVGREFRLTPHVLRLGYGYLNSQPVAERAQPHMRALADKVLESCSMATLDEGEIVYLARVPAARSMSITLSVGSRLPAYPTSMGRVLLAALPPEQLQAYLDGSELRKLTPHTIDDADALRVELDQVRQQGYAVVDGEREEGVRSAAAPVRDASGAVIAAINVSANAARVSLRSLREEVVPHVVATADAISRDIGFGGTRVVS</sequence>
<feature type="region of interest" description="Disordered" evidence="4">
    <location>
        <begin position="1"/>
        <end position="21"/>
    </location>
</feature>